<dbReference type="PANTHER" id="PTHR43433">
    <property type="entry name" value="HYDROLASE, ALPHA/BETA FOLD FAMILY PROTEIN"/>
    <property type="match status" value="1"/>
</dbReference>
<dbReference type="InterPro" id="IPR029058">
    <property type="entry name" value="AB_hydrolase_fold"/>
</dbReference>
<organism evidence="3 4">
    <name type="scientific">Virgisporangium aurantiacum</name>
    <dbReference type="NCBI Taxonomy" id="175570"/>
    <lineage>
        <taxon>Bacteria</taxon>
        <taxon>Bacillati</taxon>
        <taxon>Actinomycetota</taxon>
        <taxon>Actinomycetes</taxon>
        <taxon>Micromonosporales</taxon>
        <taxon>Micromonosporaceae</taxon>
        <taxon>Virgisporangium</taxon>
    </lineage>
</organism>
<keyword evidence="3" id="KW-0378">Hydrolase</keyword>
<feature type="domain" description="AB hydrolase-1" evidence="2">
    <location>
        <begin position="24"/>
        <end position="258"/>
    </location>
</feature>
<dbReference type="PRINTS" id="PR00111">
    <property type="entry name" value="ABHYDROLASE"/>
</dbReference>
<dbReference type="PANTHER" id="PTHR43433:SF5">
    <property type="entry name" value="AB HYDROLASE-1 DOMAIN-CONTAINING PROTEIN"/>
    <property type="match status" value="1"/>
</dbReference>
<dbReference type="PRINTS" id="PR00412">
    <property type="entry name" value="EPOXHYDRLASE"/>
</dbReference>
<dbReference type="InterPro" id="IPR000073">
    <property type="entry name" value="AB_hydrolase_1"/>
</dbReference>
<proteinExistence type="predicted"/>
<reference evidence="3" key="1">
    <citation type="submission" date="2021-01" db="EMBL/GenBank/DDBJ databases">
        <title>Whole genome shotgun sequence of Virgisporangium aurantiacum NBRC 16421.</title>
        <authorList>
            <person name="Komaki H."/>
            <person name="Tamura T."/>
        </authorList>
    </citation>
    <scope>NUCLEOTIDE SEQUENCE</scope>
    <source>
        <strain evidence="3">NBRC 16421</strain>
    </source>
</reference>
<evidence type="ECO:0000256" key="1">
    <source>
        <dbReference type="ARBA" id="ARBA00022559"/>
    </source>
</evidence>
<dbReference type="GO" id="GO:0016787">
    <property type="term" value="F:hydrolase activity"/>
    <property type="evidence" value="ECO:0007669"/>
    <property type="project" value="UniProtKB-KW"/>
</dbReference>
<keyword evidence="1" id="KW-0560">Oxidoreductase</keyword>
<evidence type="ECO:0000313" key="3">
    <source>
        <dbReference type="EMBL" id="GIJ60343.1"/>
    </source>
</evidence>
<dbReference type="Gene3D" id="3.40.50.1820">
    <property type="entry name" value="alpha/beta hydrolase"/>
    <property type="match status" value="1"/>
</dbReference>
<dbReference type="GO" id="GO:0004601">
    <property type="term" value="F:peroxidase activity"/>
    <property type="evidence" value="ECO:0007669"/>
    <property type="project" value="UniProtKB-KW"/>
</dbReference>
<dbReference type="InterPro" id="IPR000639">
    <property type="entry name" value="Epox_hydrolase-like"/>
</dbReference>
<evidence type="ECO:0000313" key="4">
    <source>
        <dbReference type="Proteomes" id="UP000612585"/>
    </source>
</evidence>
<accession>A0A8J4E3V5</accession>
<dbReference type="SUPFAM" id="SSF53474">
    <property type="entry name" value="alpha/beta-Hydrolases"/>
    <property type="match status" value="1"/>
</dbReference>
<dbReference type="Proteomes" id="UP000612585">
    <property type="component" value="Unassembled WGS sequence"/>
</dbReference>
<comment type="caution">
    <text evidence="3">The sequence shown here is derived from an EMBL/GenBank/DDBJ whole genome shotgun (WGS) entry which is preliminary data.</text>
</comment>
<dbReference type="RefSeq" id="WP_204004504.1">
    <property type="nucleotide sequence ID" value="NZ_BOPG01000053.1"/>
</dbReference>
<name>A0A8J4E3V5_9ACTN</name>
<gene>
    <name evidence="3" type="ORF">Vau01_078590</name>
</gene>
<dbReference type="InterPro" id="IPR050471">
    <property type="entry name" value="AB_hydrolase"/>
</dbReference>
<dbReference type="EMBL" id="BOPG01000053">
    <property type="protein sequence ID" value="GIJ60343.1"/>
    <property type="molecule type" value="Genomic_DNA"/>
</dbReference>
<keyword evidence="4" id="KW-1185">Reference proteome</keyword>
<evidence type="ECO:0000259" key="2">
    <source>
        <dbReference type="Pfam" id="PF12697"/>
    </source>
</evidence>
<dbReference type="Pfam" id="PF12697">
    <property type="entry name" value="Abhydrolase_6"/>
    <property type="match status" value="1"/>
</dbReference>
<sequence>MTVRRSGNHAGGLAYEERGAGEPVVLIHGGVCADWFATLMDEPALAGAYRLIRYHRAGYGDSDRVDGPVTVAHMADHCAVLLRCLGIERAHLVGHSSGAAIALQLAIDRPDLVRSLALLETALLTVPSGPFAAEAMLAYRDGDPAAAIDRWMRGVCGAGYRDLFDTALPGALAHAVPDADTFFGQELPAVRKWSFGPAEARAVTCPVLLVVGELSRDVSPTFDERHALLRALLPHAESFELPGANHLMHVQNPAGLAARLATFLAAGSAPW</sequence>
<dbReference type="AlphaFoldDB" id="A0A8J4E3V5"/>
<protein>
    <submittedName>
        <fullName evidence="3">Alpha/beta hydrolase</fullName>
    </submittedName>
</protein>
<keyword evidence="1" id="KW-0575">Peroxidase</keyword>